<dbReference type="EMBL" id="JBAMZN010000030">
    <property type="protein sequence ID" value="KAL0522012.1"/>
    <property type="molecule type" value="Genomic_DNA"/>
</dbReference>
<dbReference type="PROSITE" id="PS00678">
    <property type="entry name" value="WD_REPEATS_1"/>
    <property type="match status" value="1"/>
</dbReference>
<dbReference type="GO" id="GO:0034271">
    <property type="term" value="C:phosphatidylinositol 3-kinase complex, class III, type I"/>
    <property type="evidence" value="ECO:0007669"/>
    <property type="project" value="TreeGrafter"/>
</dbReference>
<evidence type="ECO:0000259" key="11">
    <source>
        <dbReference type="PROSITE" id="PS50011"/>
    </source>
</evidence>
<keyword evidence="6" id="KW-0418">Kinase</keyword>
<sequence>MGNQLAVTAAVDLANVSGDLEVVAHLSAEGRNYFATFHCLKYTSFTEPPGNEDYTRGSNLMSTASYSCGTNAPQCFYGFISADGGGTPGGSGVLHQRLEYRPDSVFRVSSTASLSGASVGPSTPTVVLSPWMAGIGGGAAGRGRARGAGDAGIGISSSYALRDAAATTTQLLARERAAWHQARWRQRLPVADRPWRTVPSSLRPEVELWRGATADAVMDSWCRDTRTGAMSVASGSRCSFGVPSADSSSPYGTGLGPASPVQQTKLRIATPSSYATAVSAKAGQTPNIDALVAGVSGEWRSNYGNYVQLLLRSGAGAGLKSSAAAAYGGRRVTVSPAPTSTTFLSSSTSLQQRYLVEDVVTKVFVRTPDDPGQAYFLKYIHHVMDNAGEKLRVVDSTLKCTTPRNCLWYSLVCEGDGFCVLQRPYVAFTLRERLVARPVWTAQEKLFIVYQLLEAVAHLHETYGLTHGDIKPNNVLVQSTGVLVLCDMALFKPSQMPLDSPLLFDYYYDTDENRACYVAPEKFTDQPLPTPPLESKARGSATYNVNNINFDGHTASMDVFSTACVVLFLYKEEDPLTLSQVLSLRHLTSTEAREAVVVPVLLDAGVPAELHPLLLPMLCAAAEARPSARELVNRGLQQRIFPASFPYLYESVLPRLLTTAPNMRLILLQNQLEAVLQRCEVLDTTQASNAGKCLTVEGAAATSETASARVVNLAVGVSPSRALAVSLLLPLLLQTMHNSRTSDEAAYRGLLCLRRCASYCSFACLVDIVLPHVLFYVNNDAHVYGPSTRLMALRLLSSIAEVIAHRLTLRPPQRLGDIAPPSRDAAAAKPDEEVEDSAVPEEQWALMEHLVLPCLYDILRQAEQESTAVLVEVASRLPRLLLLARYITERRQLLYGGDAMTTQSTTLKDQLDAQRHCARRPGEAACAQQRYHNPLHAQHCPQPDAPLSLRNGGEEDDRAKAVAAAATLSPMMMSSPPVPRASSDVLCASTTEVTSLSEQSFISGTRVRSCPDVCNTEVGKPMGEKRDADGESVGDEHGASAVGTQQYLTQLRCLLNNGWSMLQMLYNHPSVAVVLEVIRQSASTVAAFLGEERVAEDLIPLLTTALAAPLRVQRVLYSQAIILHALLQPPPTKTLRLFVEEGLRHTDAVCLSRTLNSLAVVVRSRRLPLEESMALVHQCLPMLVESRLWLREAACGVVEAAAQTYSMADVALHLEYAVRPLLMLPVPLAHLRRYAATAIRAELATPFMPLGGVVGPTPVSYASSVSWRERALVPESAVLLDEDIFEDDEPLHRFIDNGAGGGNGQRGCSAQCRYFEDVGGNGGTFKDVLPAVVAVTRSYASGPAPALLHGLPSTEASSSSLPGARTRCEASIAEAAAAVQHSGSTTSTGIHIDGCDGSSDTALVYRPTAREVARMQLESHPVSPRLSASAPLSRPQSCLVSSHVVVPSTEKSSGTTTAAAALPVLDCPPSPPPPHSMEVSPLPATLPPPSCVSRCGLKGGGGRAVHSRATLPSLSSPAVATTTVASSFSAPSSALRPTAAALSSVGAHMGAIYAVAPSPSANGVVISAGARGEAFVWQVTVSHKSAAHAHQLCLVERVATAASDAREYSYTACQWISAQGQRRDLTLASTSSSASGSMVAFASTDGAVRVLDVEKNAWVSSIAVGGTLEGGLTGLALQDRASLLVATAAGGLHVVDTRCRGGARSGDEASTVSSTASVWHTQLNPLDGAPSCLCPLYAGDKACAAAVGTCGGTVCLYDLRYQLCAQRVVLVDDEAGQLSASALASSMRLSITTACVDPLSALCQSCRPSTWEPAPAVGPSLLLGTSGGTVYRLLLQSAAYWPAFQCCHNGSGAVRTMLTQPTHGRVFTGSEDGYIRSWSTDCPQTSHTLVYAPYQSPAYAVVRTGAAERALAASAARSDVVVSPASNGRKGLASLTVREGSDANYGSCALPRHAPDAVLTLCAVRTTTGSSASWSSGNTGDGGGGGGEPCYLLSGSRDGTLTLWDNEPGPP</sequence>
<keyword evidence="3" id="KW-0808">Transferase</keyword>
<dbReference type="GO" id="GO:0005840">
    <property type="term" value="C:ribosome"/>
    <property type="evidence" value="ECO:0007669"/>
    <property type="project" value="UniProtKB-KW"/>
</dbReference>
<keyword evidence="4" id="KW-0677">Repeat</keyword>
<organism evidence="12 13">
    <name type="scientific">Leishmania naiffi</name>
    <dbReference type="NCBI Taxonomy" id="5678"/>
    <lineage>
        <taxon>Eukaryota</taxon>
        <taxon>Discoba</taxon>
        <taxon>Euglenozoa</taxon>
        <taxon>Kinetoplastea</taxon>
        <taxon>Metakinetoplastina</taxon>
        <taxon>Trypanosomatida</taxon>
        <taxon>Trypanosomatidae</taxon>
        <taxon>Leishmaniinae</taxon>
        <taxon>Leishmania</taxon>
        <taxon>Leishmania naiffi species complex</taxon>
    </lineage>
</organism>
<accession>A0AAW3BID7</accession>
<dbReference type="InterPro" id="IPR008271">
    <property type="entry name" value="Ser/Thr_kinase_AS"/>
</dbReference>
<evidence type="ECO:0000313" key="12">
    <source>
        <dbReference type="EMBL" id="KAL0522012.1"/>
    </source>
</evidence>
<name>A0AAW3BID7_9TRYP</name>
<protein>
    <recommendedName>
        <fullName evidence="1">non-specific serine/threonine protein kinase</fullName>
        <ecNumber evidence="1">2.7.11.1</ecNumber>
    </recommendedName>
</protein>
<keyword evidence="5" id="KW-0547">Nucleotide-binding</keyword>
<dbReference type="SUPFAM" id="SSF56112">
    <property type="entry name" value="Protein kinase-like (PK-like)"/>
    <property type="match status" value="1"/>
</dbReference>
<proteinExistence type="predicted"/>
<evidence type="ECO:0000256" key="7">
    <source>
        <dbReference type="ARBA" id="ARBA00022840"/>
    </source>
</evidence>
<keyword evidence="8" id="KW-0689">Ribosomal protein</keyword>
<comment type="caution">
    <text evidence="12">The sequence shown here is derived from an EMBL/GenBank/DDBJ whole genome shotgun (WGS) entry which is preliminary data.</text>
</comment>
<feature type="domain" description="Protein kinase" evidence="11">
    <location>
        <begin position="307"/>
        <end position="648"/>
    </location>
</feature>
<dbReference type="Gene3D" id="1.10.510.10">
    <property type="entry name" value="Transferase(Phosphotransferase) domain 1"/>
    <property type="match status" value="1"/>
</dbReference>
<dbReference type="InterPro" id="IPR001680">
    <property type="entry name" value="WD40_rpt"/>
</dbReference>
<dbReference type="PROSITE" id="PS00108">
    <property type="entry name" value="PROTEIN_KINASE_ST"/>
    <property type="match status" value="1"/>
</dbReference>
<dbReference type="GO" id="GO:0006623">
    <property type="term" value="P:protein targeting to vacuole"/>
    <property type="evidence" value="ECO:0007669"/>
    <property type="project" value="TreeGrafter"/>
</dbReference>
<dbReference type="GO" id="GO:0071561">
    <property type="term" value="C:nucleus-vacuole junction"/>
    <property type="evidence" value="ECO:0007669"/>
    <property type="project" value="TreeGrafter"/>
</dbReference>
<feature type="repeat" description="WD" evidence="9">
    <location>
        <begin position="1991"/>
        <end position="2011"/>
    </location>
</feature>
<dbReference type="InterPro" id="IPR015943">
    <property type="entry name" value="WD40/YVTN_repeat-like_dom_sf"/>
</dbReference>
<evidence type="ECO:0000256" key="10">
    <source>
        <dbReference type="SAM" id="MobiDB-lite"/>
    </source>
</evidence>
<feature type="compositionally biased region" description="Basic and acidic residues" evidence="10">
    <location>
        <begin position="1022"/>
        <end position="1038"/>
    </location>
</feature>
<dbReference type="InterPro" id="IPR016024">
    <property type="entry name" value="ARM-type_fold"/>
</dbReference>
<feature type="region of interest" description="Disordered" evidence="10">
    <location>
        <begin position="1018"/>
        <end position="1038"/>
    </location>
</feature>
<evidence type="ECO:0000256" key="8">
    <source>
        <dbReference type="ARBA" id="ARBA00022980"/>
    </source>
</evidence>
<evidence type="ECO:0000256" key="9">
    <source>
        <dbReference type="PROSITE-ProRule" id="PRU00221"/>
    </source>
</evidence>
<dbReference type="InterPro" id="IPR055231">
    <property type="entry name" value="2AA_helical"/>
</dbReference>
<evidence type="ECO:0000256" key="4">
    <source>
        <dbReference type="ARBA" id="ARBA00022737"/>
    </source>
</evidence>
<dbReference type="GO" id="GO:0004674">
    <property type="term" value="F:protein serine/threonine kinase activity"/>
    <property type="evidence" value="ECO:0007669"/>
    <property type="project" value="InterPro"/>
</dbReference>
<dbReference type="InterPro" id="IPR036322">
    <property type="entry name" value="WD40_repeat_dom_sf"/>
</dbReference>
<keyword evidence="2 9" id="KW-0853">WD repeat</keyword>
<dbReference type="PANTHER" id="PTHR17583:SF0">
    <property type="entry name" value="PHOSPHOINOSITIDE 3-KINASE REGULATORY SUBUNIT 4"/>
    <property type="match status" value="1"/>
</dbReference>
<evidence type="ECO:0000256" key="1">
    <source>
        <dbReference type="ARBA" id="ARBA00012513"/>
    </source>
</evidence>
<dbReference type="GO" id="GO:0034272">
    <property type="term" value="C:phosphatidylinositol 3-kinase complex, class III, type II"/>
    <property type="evidence" value="ECO:0007669"/>
    <property type="project" value="TreeGrafter"/>
</dbReference>
<dbReference type="PANTHER" id="PTHR17583">
    <property type="entry name" value="PHOSPHOINOSITIDE 3-KINASE REGULATORY SUBUNIT 4"/>
    <property type="match status" value="1"/>
</dbReference>
<feature type="compositionally biased region" description="Gly residues" evidence="10">
    <location>
        <begin position="1979"/>
        <end position="1988"/>
    </location>
</feature>
<reference evidence="12 13" key="1">
    <citation type="submission" date="2024-02" db="EMBL/GenBank/DDBJ databases">
        <title>FIRST GENOME SEQUENCES OF Leishmania (Viannia) shawi, Leishmania (Viannia) lindenbergi AND Leishmania (Viannia) utingensis.</title>
        <authorList>
            <person name="Resadore F."/>
            <person name="Custodio M.G.F."/>
            <person name="Boite M.C."/>
            <person name="Cupolillo E."/>
            <person name="Ferreira G.E.M."/>
        </authorList>
    </citation>
    <scope>NUCLEOTIDE SEQUENCE [LARGE SCALE GENOMIC DNA]</scope>
    <source>
        <strain evidence="12 13">MDAS/BR/1979/M5533</strain>
    </source>
</reference>
<dbReference type="GO" id="GO:0005770">
    <property type="term" value="C:late endosome"/>
    <property type="evidence" value="ECO:0007669"/>
    <property type="project" value="TreeGrafter"/>
</dbReference>
<evidence type="ECO:0000313" key="13">
    <source>
        <dbReference type="Proteomes" id="UP001501274"/>
    </source>
</evidence>
<dbReference type="InterPro" id="IPR011009">
    <property type="entry name" value="Kinase-like_dom_sf"/>
</dbReference>
<dbReference type="InterPro" id="IPR045162">
    <property type="entry name" value="Vps15-like"/>
</dbReference>
<dbReference type="GO" id="GO:0005524">
    <property type="term" value="F:ATP binding"/>
    <property type="evidence" value="ECO:0007669"/>
    <property type="project" value="InterPro"/>
</dbReference>
<evidence type="ECO:0000256" key="6">
    <source>
        <dbReference type="ARBA" id="ARBA00022777"/>
    </source>
</evidence>
<dbReference type="SMART" id="SM00220">
    <property type="entry name" value="S_TKc"/>
    <property type="match status" value="1"/>
</dbReference>
<gene>
    <name evidence="12" type="ORF">Q4I28_005380</name>
</gene>
<dbReference type="EC" id="2.7.11.1" evidence="1"/>
<dbReference type="PROSITE" id="PS50011">
    <property type="entry name" value="PROTEIN_KINASE_DOM"/>
    <property type="match status" value="1"/>
</dbReference>
<keyword evidence="13" id="KW-1185">Reference proteome</keyword>
<evidence type="ECO:0000256" key="2">
    <source>
        <dbReference type="ARBA" id="ARBA00022574"/>
    </source>
</evidence>
<dbReference type="InterPro" id="IPR019775">
    <property type="entry name" value="WD40_repeat_CS"/>
</dbReference>
<feature type="region of interest" description="Disordered" evidence="10">
    <location>
        <begin position="1969"/>
        <end position="2011"/>
    </location>
</feature>
<dbReference type="InterPro" id="IPR000719">
    <property type="entry name" value="Prot_kinase_dom"/>
</dbReference>
<dbReference type="GO" id="GO:0016236">
    <property type="term" value="P:macroautophagy"/>
    <property type="evidence" value="ECO:0007669"/>
    <property type="project" value="InterPro"/>
</dbReference>
<dbReference type="Proteomes" id="UP001501274">
    <property type="component" value="Unassembled WGS sequence"/>
</dbReference>
<dbReference type="FunFam" id="1.10.510.10:FF:001155">
    <property type="entry name" value="Protein kinase, putative"/>
    <property type="match status" value="1"/>
</dbReference>
<feature type="region of interest" description="Disordered" evidence="10">
    <location>
        <begin position="814"/>
        <end position="834"/>
    </location>
</feature>
<keyword evidence="8" id="KW-0687">Ribonucleoprotein</keyword>
<dbReference type="Pfam" id="PF00069">
    <property type="entry name" value="Pkinase"/>
    <property type="match status" value="1"/>
</dbReference>
<evidence type="ECO:0000256" key="5">
    <source>
        <dbReference type="ARBA" id="ARBA00022741"/>
    </source>
</evidence>
<dbReference type="GO" id="GO:0045324">
    <property type="term" value="P:late endosome to vacuole transport"/>
    <property type="evidence" value="ECO:0007669"/>
    <property type="project" value="InterPro"/>
</dbReference>
<dbReference type="SUPFAM" id="SSF48371">
    <property type="entry name" value="ARM repeat"/>
    <property type="match status" value="1"/>
</dbReference>
<dbReference type="Pfam" id="PF22956">
    <property type="entry name" value="VPS15-like_hel"/>
    <property type="match status" value="1"/>
</dbReference>
<dbReference type="PROSITE" id="PS50082">
    <property type="entry name" value="WD_REPEATS_2"/>
    <property type="match status" value="1"/>
</dbReference>
<dbReference type="Gene3D" id="2.130.10.10">
    <property type="entry name" value="YVTN repeat-like/Quinoprotein amine dehydrogenase"/>
    <property type="match status" value="2"/>
</dbReference>
<feature type="compositionally biased region" description="Low complexity" evidence="10">
    <location>
        <begin position="1969"/>
        <end position="1978"/>
    </location>
</feature>
<dbReference type="SMART" id="SM00320">
    <property type="entry name" value="WD40"/>
    <property type="match status" value="5"/>
</dbReference>
<keyword evidence="7" id="KW-0067">ATP-binding</keyword>
<dbReference type="SUPFAM" id="SSF50978">
    <property type="entry name" value="WD40 repeat-like"/>
    <property type="match status" value="1"/>
</dbReference>
<evidence type="ECO:0000256" key="3">
    <source>
        <dbReference type="ARBA" id="ARBA00022679"/>
    </source>
</evidence>